<dbReference type="SUPFAM" id="SSF53474">
    <property type="entry name" value="alpha/beta-Hydrolases"/>
    <property type="match status" value="1"/>
</dbReference>
<sequence>MSYIHGGGYVFGDGNVDPWYFIDREEIVFVSFNYRLGSLGFAYSDHPSINLSGNYGIKDQIQALKWVQKTISAFGGDPNNVSIIGVSAGGSSVHDLLLVPHETQGLIHKAISVSGAALCPWAIQKRPNENFLQLAKLNGCLEESAVEPNAEALECIKALDAETLATAWWPQLSNRYSLPFVFVPVENDGDIFKGTKEQILSSGSFLQIPWLAGNARDEGSLIVGDSLSSQSAMDYLSLNWQDLCPGVMDLSGIIDSAEVTRLCEEIAFHYMGNEQISFDNYYNYLQMGGDRLFEVPMQRSAILHSKFAPFYGYRYNYQSIARSYLNYFNAGIPDDVPHLSSGVFHADNYALIFNGGNFIIPGDADEFVQNLHLGSLLNFIKTGVPTIPTNLVDYDLVWPTFSEDAPNIQVIDTFPRTTKNFVGKAEDEFWSSLGL</sequence>
<dbReference type="Gene3D" id="3.40.50.1820">
    <property type="entry name" value="alpha/beta hydrolase"/>
    <property type="match status" value="1"/>
</dbReference>
<accession>A0A7R9GBU2</accession>
<evidence type="ECO:0000313" key="8">
    <source>
        <dbReference type="Proteomes" id="UP000678499"/>
    </source>
</evidence>
<keyword evidence="3 5" id="KW-0378">Hydrolase</keyword>
<dbReference type="InterPro" id="IPR002018">
    <property type="entry name" value="CarbesteraseB"/>
</dbReference>
<dbReference type="EMBL" id="CAJPEX010000383">
    <property type="protein sequence ID" value="CAG0915413.1"/>
    <property type="molecule type" value="Genomic_DNA"/>
</dbReference>
<dbReference type="AlphaFoldDB" id="A0A7R9GBU2"/>
<evidence type="ECO:0000313" key="7">
    <source>
        <dbReference type="EMBL" id="CAD7275261.1"/>
    </source>
</evidence>
<dbReference type="EC" id="3.1.1.-" evidence="5"/>
<dbReference type="PROSITE" id="PS00122">
    <property type="entry name" value="CARBOXYLESTERASE_B_1"/>
    <property type="match status" value="1"/>
</dbReference>
<gene>
    <name evidence="7" type="ORF">NMOB1V02_LOCUS3060</name>
</gene>
<comment type="similarity">
    <text evidence="1 5">Belongs to the type-B carboxylesterase/lipase family.</text>
</comment>
<evidence type="ECO:0000256" key="3">
    <source>
        <dbReference type="ARBA" id="ARBA00022801"/>
    </source>
</evidence>
<dbReference type="Pfam" id="PF00135">
    <property type="entry name" value="COesterase"/>
    <property type="match status" value="1"/>
</dbReference>
<dbReference type="PANTHER" id="PTHR43142">
    <property type="entry name" value="CARBOXYLIC ESTER HYDROLASE"/>
    <property type="match status" value="1"/>
</dbReference>
<keyword evidence="4" id="KW-0325">Glycoprotein</keyword>
<dbReference type="InterPro" id="IPR019826">
    <property type="entry name" value="Carboxylesterase_B_AS"/>
</dbReference>
<keyword evidence="8" id="KW-1185">Reference proteome</keyword>
<keyword evidence="2" id="KW-0719">Serine esterase</keyword>
<dbReference type="PANTHER" id="PTHR43142:SF1">
    <property type="entry name" value="CARBOXYLIC ESTER HYDROLASE"/>
    <property type="match status" value="1"/>
</dbReference>
<name>A0A7R9GBU2_9CRUS</name>
<organism evidence="7">
    <name type="scientific">Notodromas monacha</name>
    <dbReference type="NCBI Taxonomy" id="399045"/>
    <lineage>
        <taxon>Eukaryota</taxon>
        <taxon>Metazoa</taxon>
        <taxon>Ecdysozoa</taxon>
        <taxon>Arthropoda</taxon>
        <taxon>Crustacea</taxon>
        <taxon>Oligostraca</taxon>
        <taxon>Ostracoda</taxon>
        <taxon>Podocopa</taxon>
        <taxon>Podocopida</taxon>
        <taxon>Cypridocopina</taxon>
        <taxon>Cypridoidea</taxon>
        <taxon>Cyprididae</taxon>
        <taxon>Notodromas</taxon>
    </lineage>
</organism>
<evidence type="ECO:0000256" key="4">
    <source>
        <dbReference type="ARBA" id="ARBA00023180"/>
    </source>
</evidence>
<evidence type="ECO:0000259" key="6">
    <source>
        <dbReference type="Pfam" id="PF00135"/>
    </source>
</evidence>
<dbReference type="EMBL" id="OA882420">
    <property type="protein sequence ID" value="CAD7275261.1"/>
    <property type="molecule type" value="Genomic_DNA"/>
</dbReference>
<dbReference type="InterPro" id="IPR029058">
    <property type="entry name" value="AB_hydrolase_fold"/>
</dbReference>
<dbReference type="OrthoDB" id="19653at2759"/>
<proteinExistence type="inferred from homology"/>
<dbReference type="Proteomes" id="UP000678499">
    <property type="component" value="Unassembled WGS sequence"/>
</dbReference>
<evidence type="ECO:0000256" key="1">
    <source>
        <dbReference type="ARBA" id="ARBA00005964"/>
    </source>
</evidence>
<reference evidence="7" key="1">
    <citation type="submission" date="2020-11" db="EMBL/GenBank/DDBJ databases">
        <authorList>
            <person name="Tran Van P."/>
        </authorList>
    </citation>
    <scope>NUCLEOTIDE SEQUENCE</scope>
</reference>
<protein>
    <recommendedName>
        <fullName evidence="5">Carboxylic ester hydrolase</fullName>
        <ecNumber evidence="5">3.1.1.-</ecNumber>
    </recommendedName>
</protein>
<feature type="domain" description="Carboxylesterase type B" evidence="6">
    <location>
        <begin position="1"/>
        <end position="430"/>
    </location>
</feature>
<evidence type="ECO:0000256" key="2">
    <source>
        <dbReference type="ARBA" id="ARBA00022487"/>
    </source>
</evidence>
<dbReference type="GO" id="GO:0052689">
    <property type="term" value="F:carboxylic ester hydrolase activity"/>
    <property type="evidence" value="ECO:0007669"/>
    <property type="project" value="UniProtKB-KW"/>
</dbReference>
<evidence type="ECO:0000256" key="5">
    <source>
        <dbReference type="RuleBase" id="RU361235"/>
    </source>
</evidence>